<dbReference type="EMBL" id="CP000751">
    <property type="protein sequence ID" value="ABS06095.1"/>
    <property type="molecule type" value="Genomic_DNA"/>
</dbReference>
<evidence type="ECO:0000313" key="2">
    <source>
        <dbReference type="EMBL" id="ABS06095.1"/>
    </source>
</evidence>
<dbReference type="OrthoDB" id="5143780at2"/>
<dbReference type="KEGG" id="kra:Krad_4636"/>
<geneLocation type="plasmid" evidence="2 3">
    <name>pKRAD01</name>
</geneLocation>
<protein>
    <recommendedName>
        <fullName evidence="4">RNA polymerase, sigma-24 subunit, ECF subfamily</fullName>
    </recommendedName>
</protein>
<keyword evidence="3" id="KW-1185">Reference proteome</keyword>
<organism evidence="2 3">
    <name type="scientific">Kineococcus radiotolerans (strain ATCC BAA-149 / DSM 14245 / SRS30216)</name>
    <dbReference type="NCBI Taxonomy" id="266940"/>
    <lineage>
        <taxon>Bacteria</taxon>
        <taxon>Bacillati</taxon>
        <taxon>Actinomycetota</taxon>
        <taxon>Actinomycetes</taxon>
        <taxon>Kineosporiales</taxon>
        <taxon>Kineosporiaceae</taxon>
        <taxon>Kineococcus</taxon>
    </lineage>
</organism>
<feature type="region of interest" description="Disordered" evidence="1">
    <location>
        <begin position="316"/>
        <end position="339"/>
    </location>
</feature>
<evidence type="ECO:0000313" key="3">
    <source>
        <dbReference type="Proteomes" id="UP000001116"/>
    </source>
</evidence>
<dbReference type="Proteomes" id="UP000001116">
    <property type="component" value="Plasmid pKRAD01"/>
</dbReference>
<reference evidence="3" key="1">
    <citation type="journal article" date="2008" name="PLoS ONE">
        <title>Survival in nuclear waste, extreme resistance, and potential applications gleaned from the genome sequence of Kineococcus radiotolerans SRS30216.</title>
        <authorList>
            <person name="Bagwell C.E."/>
            <person name="Bhat S."/>
            <person name="Hawkins G.M."/>
            <person name="Smith B.W."/>
            <person name="Biswas T."/>
            <person name="Hoover T.R."/>
            <person name="Saunders E."/>
            <person name="Han C.S."/>
            <person name="Tsodikov O.V."/>
            <person name="Shimkets L.J."/>
        </authorList>
    </citation>
    <scope>NUCLEOTIDE SEQUENCE [LARGE SCALE GENOMIC DNA]</scope>
    <source>
        <strain evidence="3">ATCC BAA-149 / DSM 14245 / SRS30216</strain>
    </source>
</reference>
<accession>A6WH06</accession>
<evidence type="ECO:0000256" key="1">
    <source>
        <dbReference type="SAM" id="MobiDB-lite"/>
    </source>
</evidence>
<name>A6WH06_KINRD</name>
<proteinExistence type="predicted"/>
<gene>
    <name evidence="2" type="ordered locus">Krad_4636</name>
</gene>
<evidence type="ECO:0008006" key="4">
    <source>
        <dbReference type="Google" id="ProtNLM"/>
    </source>
</evidence>
<dbReference type="AlphaFoldDB" id="A6WH06"/>
<keyword evidence="2" id="KW-0614">Plasmid</keyword>
<dbReference type="RefSeq" id="WP_012001927.1">
    <property type="nucleotide sequence ID" value="NC_009806.1"/>
</dbReference>
<dbReference type="HOGENOM" id="CLU_818308_0_0_11"/>
<sequence length="339" mass="37159">MSSTPLLSRSSASRGLLPCSCQQGSRAAYTRSYSARLQVCAALNREWDAILEAGQHNEQVARWSRGPLRHTSAAGVGSVQDLEQACRDAAGSANDTLLLALLRAYQDGEAFAGRVLLQLFLGKIVRMGLPGRTGSTAEEYESDALEAFWTVMSTYPCDRRPRSVAANLALDTLHQVRVRPQTIERLDWDLWSWELHNHEERAKEHDPTSSVLVLIRDGLQAGAISDGEAQLLAMTYAPSSVPITGVEMSMQLGISAATLRQRTSRAVARLSAFVHEDTSAPQRRLSPTCPAKTLVTDLSHWTDECELLELMGATGTASSVHRRRDMGQQASRHVGSHER</sequence>